<proteinExistence type="predicted"/>
<evidence type="ECO:0000313" key="1">
    <source>
        <dbReference type="EMBL" id="CDQ25095.1"/>
    </source>
</evidence>
<protein>
    <submittedName>
        <fullName evidence="1">Uncharacterized protein</fullName>
    </submittedName>
</protein>
<evidence type="ECO:0000313" key="2">
    <source>
        <dbReference type="Proteomes" id="UP000028868"/>
    </source>
</evidence>
<keyword evidence="2" id="KW-1185">Reference proteome</keyword>
<dbReference type="EMBL" id="CCDI010000004">
    <property type="protein sequence ID" value="CDQ25095.1"/>
    <property type="molecule type" value="Genomic_DNA"/>
</dbReference>
<dbReference type="Proteomes" id="UP000028868">
    <property type="component" value="Unassembled WGS sequence"/>
</dbReference>
<accession>A0A024P825</accession>
<reference evidence="1 2" key="2">
    <citation type="submission" date="2014-05" db="EMBL/GenBank/DDBJ databases">
        <title>Draft genome sequence of Halobacillus karajensis HK-03.</title>
        <authorList>
            <person name="Khelaifia S."/>
            <person name="Croce O."/>
            <person name="Lagier J.C."/>
            <person name="Raoult D."/>
        </authorList>
    </citation>
    <scope>NUCLEOTIDE SEQUENCE [LARGE SCALE GENOMIC DNA]</scope>
    <source>
        <strain evidence="1 2">HD-03</strain>
    </source>
</reference>
<dbReference type="AlphaFoldDB" id="A0A024P825"/>
<dbReference type="RefSeq" id="WP_231622418.1">
    <property type="nucleotide sequence ID" value="NZ_CCDH010000002.1"/>
</dbReference>
<comment type="caution">
    <text evidence="1">The sequence shown here is derived from an EMBL/GenBank/DDBJ whole genome shotgun (WGS) entry which is preliminary data.</text>
</comment>
<reference evidence="2" key="1">
    <citation type="submission" date="2014-03" db="EMBL/GenBank/DDBJ databases">
        <authorList>
            <person name="Urmite Genomes U."/>
        </authorList>
    </citation>
    <scope>NUCLEOTIDE SEQUENCE [LARGE SCALE GENOMIC DNA]</scope>
    <source>
        <strain evidence="2">HD-03</strain>
    </source>
</reference>
<organism evidence="1 2">
    <name type="scientific">Halobacillus karajensis</name>
    <dbReference type="NCBI Taxonomy" id="195088"/>
    <lineage>
        <taxon>Bacteria</taxon>
        <taxon>Bacillati</taxon>
        <taxon>Bacillota</taxon>
        <taxon>Bacilli</taxon>
        <taxon>Bacillales</taxon>
        <taxon>Bacillaceae</taxon>
        <taxon>Halobacillus</taxon>
    </lineage>
</organism>
<gene>
    <name evidence="1" type="ORF">BN983_03400</name>
</gene>
<sequence>MLFEDSENKIYVTKVTHSDSEYEVTFRSSGSYDSGGATLISGLEHARNNNSFTTHFKAEAEATYKGEPYELSPSGSSGLNYRDGDQFGFYLFPPNQMKNIDLKEDPLIEVTITNLQINLWVKK</sequence>
<name>A0A024P825_9BACI</name>